<dbReference type="RefSeq" id="WP_269926094.1">
    <property type="nucleotide sequence ID" value="NZ_JAMKBJ010000005.1"/>
</dbReference>
<dbReference type="InterPro" id="IPR041698">
    <property type="entry name" value="Methyltransf_25"/>
</dbReference>
<sequence length="332" mass="38077">MIDVMKMFKARLWMKRNVPFLYSWHAYVGYELDLFKAFERGVTAADVADAYQVDEPLLNQWVNVGVSIGHLKPLSRNRYKTGPMWKLPRPKDESSSGVILKEMMELHIPSLLTYPEMMRKKTRNHFDEEKHADTVAQTSRLLEVIALPKIAKLLKDHDTQDVLDIGCGEGGYIKRLAERFPNSSFKGIEVSDSVAKTAQNLTASLDNVSIEQGDFWEYEPTQKYDLILMNNIIHYIPPVKRQELFDRLTEWLNDDGVLSVITPISGGQESPPFVAAFNSFFHSFENLHPLPQKEQLEEWGTEAKLTSFGIQTVIKEGSWYAVQYKKTSSQQD</sequence>
<dbReference type="PANTHER" id="PTHR43861">
    <property type="entry name" value="TRANS-ACONITATE 2-METHYLTRANSFERASE-RELATED"/>
    <property type="match status" value="1"/>
</dbReference>
<dbReference type="PANTHER" id="PTHR43861:SF1">
    <property type="entry name" value="TRANS-ACONITATE 2-METHYLTRANSFERASE"/>
    <property type="match status" value="1"/>
</dbReference>
<dbReference type="SUPFAM" id="SSF53335">
    <property type="entry name" value="S-adenosyl-L-methionine-dependent methyltransferases"/>
    <property type="match status" value="1"/>
</dbReference>
<organism evidence="4 5">
    <name type="scientific">Paenisporosarcina quisquiliarum</name>
    <dbReference type="NCBI Taxonomy" id="365346"/>
    <lineage>
        <taxon>Bacteria</taxon>
        <taxon>Bacillati</taxon>
        <taxon>Bacillota</taxon>
        <taxon>Bacilli</taxon>
        <taxon>Bacillales</taxon>
        <taxon>Caryophanaceae</taxon>
        <taxon>Paenisporosarcina</taxon>
    </lineage>
</organism>
<dbReference type="Pfam" id="PF13649">
    <property type="entry name" value="Methyltransf_25"/>
    <property type="match status" value="1"/>
</dbReference>
<comment type="caution">
    <text evidence="4">The sequence shown here is derived from an EMBL/GenBank/DDBJ whole genome shotgun (WGS) entry which is preliminary data.</text>
</comment>
<dbReference type="InterPro" id="IPR036390">
    <property type="entry name" value="WH_DNA-bd_sf"/>
</dbReference>
<dbReference type="AlphaFoldDB" id="A0A9X3LFL1"/>
<dbReference type="CDD" id="cd02440">
    <property type="entry name" value="AdoMet_MTases"/>
    <property type="match status" value="1"/>
</dbReference>
<dbReference type="EMBL" id="JAMKBJ010000005">
    <property type="protein sequence ID" value="MCZ8536998.1"/>
    <property type="molecule type" value="Genomic_DNA"/>
</dbReference>
<evidence type="ECO:0000313" key="5">
    <source>
        <dbReference type="Proteomes" id="UP001152173"/>
    </source>
</evidence>
<dbReference type="SUPFAM" id="SSF46785">
    <property type="entry name" value="Winged helix' DNA-binding domain"/>
    <property type="match status" value="1"/>
</dbReference>
<protein>
    <submittedName>
        <fullName evidence="4">Class I SAM-dependent methyltransferase</fullName>
    </submittedName>
</protein>
<dbReference type="GO" id="GO:0032259">
    <property type="term" value="P:methylation"/>
    <property type="evidence" value="ECO:0007669"/>
    <property type="project" value="UniProtKB-KW"/>
</dbReference>
<evidence type="ECO:0000256" key="2">
    <source>
        <dbReference type="ARBA" id="ARBA00022679"/>
    </source>
</evidence>
<proteinExistence type="predicted"/>
<dbReference type="InterPro" id="IPR029063">
    <property type="entry name" value="SAM-dependent_MTases_sf"/>
</dbReference>
<gene>
    <name evidence="4" type="ORF">M9R32_07400</name>
</gene>
<evidence type="ECO:0000259" key="3">
    <source>
        <dbReference type="Pfam" id="PF13649"/>
    </source>
</evidence>
<reference evidence="4" key="1">
    <citation type="submission" date="2022-05" db="EMBL/GenBank/DDBJ databases">
        <authorList>
            <person name="Colautti A."/>
            <person name="Iacumin L."/>
        </authorList>
    </citation>
    <scope>NUCLEOTIDE SEQUENCE</scope>
    <source>
        <strain evidence="4">SK 55</strain>
    </source>
</reference>
<feature type="domain" description="Methyltransferase" evidence="3">
    <location>
        <begin position="162"/>
        <end position="256"/>
    </location>
</feature>
<evidence type="ECO:0000256" key="1">
    <source>
        <dbReference type="ARBA" id="ARBA00022603"/>
    </source>
</evidence>
<accession>A0A9X3LFL1</accession>
<keyword evidence="1 4" id="KW-0489">Methyltransferase</keyword>
<keyword evidence="2" id="KW-0808">Transferase</keyword>
<dbReference type="Proteomes" id="UP001152173">
    <property type="component" value="Unassembled WGS sequence"/>
</dbReference>
<dbReference type="GO" id="GO:0008168">
    <property type="term" value="F:methyltransferase activity"/>
    <property type="evidence" value="ECO:0007669"/>
    <property type="project" value="UniProtKB-KW"/>
</dbReference>
<keyword evidence="5" id="KW-1185">Reference proteome</keyword>
<evidence type="ECO:0000313" key="4">
    <source>
        <dbReference type="EMBL" id="MCZ8536998.1"/>
    </source>
</evidence>
<name>A0A9X3LFL1_9BACL</name>
<dbReference type="Gene3D" id="3.40.50.150">
    <property type="entry name" value="Vaccinia Virus protein VP39"/>
    <property type="match status" value="1"/>
</dbReference>